<dbReference type="PANTHER" id="PTHR30576">
    <property type="entry name" value="COLANIC BIOSYNTHESIS UDP-GLUCOSE LIPID CARRIER TRANSFERASE"/>
    <property type="match status" value="1"/>
</dbReference>
<dbReference type="STRING" id="575540.Isop_3192"/>
<comment type="similarity">
    <text evidence="1">Belongs to the bacterial sugar transferase family.</text>
</comment>
<dbReference type="EMBL" id="CP002353">
    <property type="protein sequence ID" value="ADV63756.1"/>
    <property type="molecule type" value="Genomic_DNA"/>
</dbReference>
<keyword evidence="5" id="KW-0808">Transferase</keyword>
<evidence type="ECO:0000313" key="5">
    <source>
        <dbReference type="EMBL" id="ADV63756.1"/>
    </source>
</evidence>
<feature type="transmembrane region" description="Helical" evidence="3">
    <location>
        <begin position="102"/>
        <end position="123"/>
    </location>
</feature>
<evidence type="ECO:0000256" key="1">
    <source>
        <dbReference type="ARBA" id="ARBA00006464"/>
    </source>
</evidence>
<dbReference type="KEGG" id="ipa:Isop_3192"/>
<dbReference type="HOGENOM" id="CLU_885033_0_0_0"/>
<evidence type="ECO:0000313" key="6">
    <source>
        <dbReference type="Proteomes" id="UP000008631"/>
    </source>
</evidence>
<evidence type="ECO:0000256" key="3">
    <source>
        <dbReference type="SAM" id="Phobius"/>
    </source>
</evidence>
<proteinExistence type="inferred from homology"/>
<dbReference type="Proteomes" id="UP000008631">
    <property type="component" value="Chromosome"/>
</dbReference>
<dbReference type="GO" id="GO:0016780">
    <property type="term" value="F:phosphotransferase activity, for other substituted phosphate groups"/>
    <property type="evidence" value="ECO:0007669"/>
    <property type="project" value="TreeGrafter"/>
</dbReference>
<reference evidence="5 6" key="2">
    <citation type="journal article" date="2011" name="Stand. Genomic Sci.">
        <title>Complete genome sequence of Isosphaera pallida type strain (IS1B).</title>
        <authorList>
            <consortium name="US DOE Joint Genome Institute (JGI-PGF)"/>
            <person name="Goker M."/>
            <person name="Cleland D."/>
            <person name="Saunders E."/>
            <person name="Lapidus A."/>
            <person name="Nolan M."/>
            <person name="Lucas S."/>
            <person name="Hammon N."/>
            <person name="Deshpande S."/>
            <person name="Cheng J.F."/>
            <person name="Tapia R."/>
            <person name="Han C."/>
            <person name="Goodwin L."/>
            <person name="Pitluck S."/>
            <person name="Liolios K."/>
            <person name="Pagani I."/>
            <person name="Ivanova N."/>
            <person name="Mavromatis K."/>
            <person name="Pati A."/>
            <person name="Chen A."/>
            <person name="Palaniappan K."/>
            <person name="Land M."/>
            <person name="Hauser L."/>
            <person name="Chang Y.J."/>
            <person name="Jeffries C.D."/>
            <person name="Detter J.C."/>
            <person name="Beck B."/>
            <person name="Woyke T."/>
            <person name="Bristow J."/>
            <person name="Eisen J.A."/>
            <person name="Markowitz V."/>
            <person name="Hugenholtz P."/>
            <person name="Kyrpides N.C."/>
            <person name="Klenk H.P."/>
        </authorList>
    </citation>
    <scope>NUCLEOTIDE SEQUENCE [LARGE SCALE GENOMIC DNA]</scope>
    <source>
        <strain evidence="6">ATCC 43644 / DSM 9630 / IS1B</strain>
    </source>
</reference>
<gene>
    <name evidence="5" type="ordered locus">Isop_3192</name>
</gene>
<dbReference type="InParanoid" id="E8R4G1"/>
<dbReference type="AlphaFoldDB" id="E8R4G1"/>
<sequence length="314" mass="34498">MEVDLAGELPPGLDPTSLEPPASKRFDPSATVGVVVEKSVNPFSSLSTGTPMSSTSFEGELDGHSLRSTTPGLDATSPPIAALEYIPSEAVLRVKRVMDLSLALLLIPITLPLIAVCIVAVRISSPGPGLYRQVRLGRGGRPFIMYKIRSMRNDSEAKTGAVWCQPRDPRITRLGMFLRKSHLDELPQLFNVLRGEMSLVGPRPERPEIVEQIAPKIAGYRARMAVPPGITGLAQISLPPDVELDDVRRKLIYDLHYIERIGLTHDLKLIVATLLGICKIDESRIRRWLGLTVPDLPDHLRRRPTAGQQVHASN</sequence>
<evidence type="ECO:0000259" key="4">
    <source>
        <dbReference type="Pfam" id="PF02397"/>
    </source>
</evidence>
<keyword evidence="3" id="KW-1133">Transmembrane helix</keyword>
<protein>
    <submittedName>
        <fullName evidence="5">Sugar transferase</fullName>
    </submittedName>
</protein>
<accession>E8R4G1</accession>
<evidence type="ECO:0000256" key="2">
    <source>
        <dbReference type="SAM" id="MobiDB-lite"/>
    </source>
</evidence>
<keyword evidence="3" id="KW-0812">Transmembrane</keyword>
<feature type="region of interest" description="Disordered" evidence="2">
    <location>
        <begin position="1"/>
        <end position="25"/>
    </location>
</feature>
<keyword evidence="3" id="KW-0472">Membrane</keyword>
<dbReference type="eggNOG" id="COG2148">
    <property type="taxonomic scope" value="Bacteria"/>
</dbReference>
<dbReference type="InterPro" id="IPR003362">
    <property type="entry name" value="Bact_transf"/>
</dbReference>
<reference key="1">
    <citation type="submission" date="2010-11" db="EMBL/GenBank/DDBJ databases">
        <title>The complete sequence of chromosome of Isophaera pallida ATCC 43644.</title>
        <authorList>
            <consortium name="US DOE Joint Genome Institute (JGI-PGF)"/>
            <person name="Lucas S."/>
            <person name="Copeland A."/>
            <person name="Lapidus A."/>
            <person name="Bruce D."/>
            <person name="Goodwin L."/>
            <person name="Pitluck S."/>
            <person name="Kyrpides N."/>
            <person name="Mavromatis K."/>
            <person name="Pagani I."/>
            <person name="Ivanova N."/>
            <person name="Saunders E."/>
            <person name="Brettin T."/>
            <person name="Detter J.C."/>
            <person name="Han C."/>
            <person name="Tapia R."/>
            <person name="Land M."/>
            <person name="Hauser L."/>
            <person name="Markowitz V."/>
            <person name="Cheng J.-F."/>
            <person name="Hugenholtz P."/>
            <person name="Woyke T."/>
            <person name="Wu D."/>
            <person name="Eisen J.A."/>
        </authorList>
    </citation>
    <scope>NUCLEOTIDE SEQUENCE</scope>
    <source>
        <strain>ATCC 43644</strain>
    </source>
</reference>
<dbReference type="Pfam" id="PF02397">
    <property type="entry name" value="Bac_transf"/>
    <property type="match status" value="1"/>
</dbReference>
<feature type="domain" description="Bacterial sugar transferase" evidence="4">
    <location>
        <begin position="95"/>
        <end position="276"/>
    </location>
</feature>
<keyword evidence="6" id="KW-1185">Reference proteome</keyword>
<organism evidence="5 6">
    <name type="scientific">Isosphaera pallida (strain ATCC 43644 / DSM 9630 / IS1B)</name>
    <dbReference type="NCBI Taxonomy" id="575540"/>
    <lineage>
        <taxon>Bacteria</taxon>
        <taxon>Pseudomonadati</taxon>
        <taxon>Planctomycetota</taxon>
        <taxon>Planctomycetia</taxon>
        <taxon>Isosphaerales</taxon>
        <taxon>Isosphaeraceae</taxon>
        <taxon>Isosphaera</taxon>
    </lineage>
</organism>
<name>E8R4G1_ISOPI</name>
<dbReference type="PANTHER" id="PTHR30576:SF0">
    <property type="entry name" value="UNDECAPRENYL-PHOSPHATE N-ACETYLGALACTOSAMINYL 1-PHOSPHATE TRANSFERASE-RELATED"/>
    <property type="match status" value="1"/>
</dbReference>